<evidence type="ECO:0000256" key="4">
    <source>
        <dbReference type="ARBA" id="ARBA00022892"/>
    </source>
</evidence>
<dbReference type="EMBL" id="KI546100">
    <property type="protein sequence ID" value="EST45281.1"/>
    <property type="molecule type" value="Genomic_DNA"/>
</dbReference>
<evidence type="ECO:0000313" key="9">
    <source>
        <dbReference type="EMBL" id="KAH0576879.1"/>
    </source>
</evidence>
<comment type="similarity">
    <text evidence="6">Belongs to the TRAPP small subunits family. TRAPPC4 subfamily.</text>
</comment>
<dbReference type="VEuPathDB" id="GiardiaDB:SS50377_20225"/>
<organism evidence="8">
    <name type="scientific">Spironucleus salmonicida</name>
    <dbReference type="NCBI Taxonomy" id="348837"/>
    <lineage>
        <taxon>Eukaryota</taxon>
        <taxon>Metamonada</taxon>
        <taxon>Diplomonadida</taxon>
        <taxon>Hexamitidae</taxon>
        <taxon>Hexamitinae</taxon>
        <taxon>Spironucleus</taxon>
    </lineage>
</organism>
<keyword evidence="2 7" id="KW-0813">Transport</keyword>
<sequence length="132" mass="15023">MTIQLWMVNNSGSLMYSFTDKYHDNFSANFHLTNSSSLSTISALAAQCSPLGGSGFTQIETTETRWICFSSPTGINFFLCTKKNMPINIAQRKIYAVYRFYTVFVLRNPFCIPGQTIKCQKFEQNAEKVLME</sequence>
<gene>
    <name evidence="8" type="ORF">SS50377_14857</name>
    <name evidence="9" type="ORF">SS50377_20225</name>
</gene>
<accession>V6LNI3</accession>
<dbReference type="InterPro" id="IPR007233">
    <property type="entry name" value="TRAPPC"/>
</dbReference>
<dbReference type="InterPro" id="IPR011012">
    <property type="entry name" value="Longin-like_dom_sf"/>
</dbReference>
<evidence type="ECO:0000256" key="6">
    <source>
        <dbReference type="ARBA" id="ARBA00038179"/>
    </source>
</evidence>
<dbReference type="AlphaFoldDB" id="V6LNI3"/>
<dbReference type="EMBL" id="AUWU02000001">
    <property type="protein sequence ID" value="KAH0576879.1"/>
    <property type="molecule type" value="Genomic_DNA"/>
</dbReference>
<dbReference type="Pfam" id="PF04099">
    <property type="entry name" value="Sybindin"/>
    <property type="match status" value="1"/>
</dbReference>
<keyword evidence="4 7" id="KW-0931">ER-Golgi transport</keyword>
<dbReference type="GO" id="GO:0005783">
    <property type="term" value="C:endoplasmic reticulum"/>
    <property type="evidence" value="ECO:0007669"/>
    <property type="project" value="UniProtKB-SubCell"/>
</dbReference>
<dbReference type="GO" id="GO:0030008">
    <property type="term" value="C:TRAPP complex"/>
    <property type="evidence" value="ECO:0007669"/>
    <property type="project" value="UniProtKB-UniRule"/>
</dbReference>
<keyword evidence="3 7" id="KW-0256">Endoplasmic reticulum</keyword>
<dbReference type="GO" id="GO:0005794">
    <property type="term" value="C:Golgi apparatus"/>
    <property type="evidence" value="ECO:0007669"/>
    <property type="project" value="UniProtKB-SubCell"/>
</dbReference>
<comment type="subcellular location">
    <subcellularLocation>
        <location evidence="7">Endoplasmic reticulum</location>
    </subcellularLocation>
    <subcellularLocation>
        <location evidence="7">Golgi apparatus</location>
        <location evidence="7">cis-Golgi network</location>
    </subcellularLocation>
    <subcellularLocation>
        <location evidence="1">Golgi apparatus</location>
    </subcellularLocation>
</comment>
<dbReference type="SMART" id="SM01399">
    <property type="entry name" value="Sybindin"/>
    <property type="match status" value="1"/>
</dbReference>
<evidence type="ECO:0000256" key="5">
    <source>
        <dbReference type="ARBA" id="ARBA00023034"/>
    </source>
</evidence>
<evidence type="ECO:0000256" key="1">
    <source>
        <dbReference type="ARBA" id="ARBA00004555"/>
    </source>
</evidence>
<name>V6LNI3_9EUKA</name>
<evidence type="ECO:0000256" key="3">
    <source>
        <dbReference type="ARBA" id="ARBA00022824"/>
    </source>
</evidence>
<evidence type="ECO:0000256" key="2">
    <source>
        <dbReference type="ARBA" id="ARBA00022448"/>
    </source>
</evidence>
<dbReference type="Gene3D" id="3.30.450.70">
    <property type="match status" value="1"/>
</dbReference>
<evidence type="ECO:0000313" key="10">
    <source>
        <dbReference type="Proteomes" id="UP000018208"/>
    </source>
</evidence>
<dbReference type="PANTHER" id="PTHR23249">
    <property type="entry name" value="TRAFFICKING PROTEIN PARTICLE COMPLEX SUBUNIT"/>
    <property type="match status" value="1"/>
</dbReference>
<evidence type="ECO:0000256" key="7">
    <source>
        <dbReference type="RuleBase" id="RU366065"/>
    </source>
</evidence>
<keyword evidence="5 7" id="KW-0333">Golgi apparatus</keyword>
<evidence type="ECO:0000313" key="8">
    <source>
        <dbReference type="EMBL" id="EST45281.1"/>
    </source>
</evidence>
<keyword evidence="10" id="KW-1185">Reference proteome</keyword>
<proteinExistence type="inferred from homology"/>
<dbReference type="OrthoDB" id="246406at2759"/>
<reference evidence="8 9" key="1">
    <citation type="journal article" date="2014" name="PLoS Genet.">
        <title>The Genome of Spironucleus salmonicida Highlights a Fish Pathogen Adapted to Fluctuating Environments.</title>
        <authorList>
            <person name="Xu F."/>
            <person name="Jerlstrom-Hultqvist J."/>
            <person name="Einarsson E."/>
            <person name="Astvaldsson A."/>
            <person name="Svard S.G."/>
            <person name="Andersson J.O."/>
        </authorList>
    </citation>
    <scope>NUCLEOTIDE SEQUENCE</scope>
    <source>
        <strain evidence="9">ATCC 50377</strain>
    </source>
</reference>
<dbReference type="CDD" id="cd14856">
    <property type="entry name" value="TRAPPC4_synbindin"/>
    <property type="match status" value="1"/>
</dbReference>
<dbReference type="GO" id="GO:0006888">
    <property type="term" value="P:endoplasmic reticulum to Golgi vesicle-mediated transport"/>
    <property type="evidence" value="ECO:0007669"/>
    <property type="project" value="UniProtKB-UniRule"/>
</dbReference>
<dbReference type="Proteomes" id="UP000018208">
    <property type="component" value="Unassembled WGS sequence"/>
</dbReference>
<dbReference type="SUPFAM" id="SSF64356">
    <property type="entry name" value="SNARE-like"/>
    <property type="match status" value="1"/>
</dbReference>
<dbReference type="PANTHER" id="PTHR23249:SF15">
    <property type="entry name" value="TRAFFICKING PROTEIN PARTICLE COMPLEX SUBUNIT 4"/>
    <property type="match status" value="1"/>
</dbReference>
<reference evidence="9" key="2">
    <citation type="submission" date="2020-12" db="EMBL/GenBank/DDBJ databases">
        <title>New Spironucleus salmonicida genome in near-complete chromosomes.</title>
        <authorList>
            <person name="Xu F."/>
            <person name="Kurt Z."/>
            <person name="Jimenez-Gonzalez A."/>
            <person name="Astvaldsson A."/>
            <person name="Andersson J.O."/>
            <person name="Svard S.G."/>
        </authorList>
    </citation>
    <scope>NUCLEOTIDE SEQUENCE</scope>
    <source>
        <strain evidence="9">ATCC 50377</strain>
    </source>
</reference>
<protein>
    <recommendedName>
        <fullName evidence="7">Trafficking protein particle complex subunit</fullName>
    </recommendedName>
</protein>
<comment type="subunit">
    <text evidence="7">Part of the multisubunit transport protein particle (TRAPP) complex.</text>
</comment>